<protein>
    <submittedName>
        <fullName evidence="1">Uncharacterized protein</fullName>
    </submittedName>
</protein>
<sequence length="169" mass="19424">MERDLVMARAFFTEYRLCSPFLMDTATDPHYGKEIQLKLSPLTDMDMLLFLTDTATDTTTERDQLKLSPLTDMDMLPFLTDTVMTTIMERDLLMQSLLTDMVMLPFLMDTATDPTTVRDLLKLSHLTDMPMLDTAMLPMVTSTKYNQSIEHSFYSICQHISKNTKVIES</sequence>
<accession>A7TZ63</accession>
<name>A7TZ63_LEPSM</name>
<evidence type="ECO:0000313" key="1">
    <source>
        <dbReference type="EMBL" id="ABU41059.1"/>
    </source>
</evidence>
<reference evidence="1" key="1">
    <citation type="submission" date="2007-03" db="EMBL/GenBank/DDBJ databases">
        <title>Salmon louse (Lepeophtheirus salmonis) transcriptomes during post molting maturation and egg production, revealed using EST-sequencing and microarray analysis.</title>
        <authorList>
            <person name="Eichner C."/>
            <person name="Frost P."/>
            <person name="Dysvik B."/>
            <person name="Kristiansen B."/>
            <person name="Jonassen I."/>
            <person name="Nilsen F."/>
        </authorList>
    </citation>
    <scope>NUCLEOTIDE SEQUENCE</scope>
</reference>
<proteinExistence type="evidence at transcript level"/>
<organism evidence="1">
    <name type="scientific">Lepeophtheirus salmonis</name>
    <name type="common">Salmon louse</name>
    <name type="synonym">Caligus salmonis</name>
    <dbReference type="NCBI Taxonomy" id="72036"/>
    <lineage>
        <taxon>Eukaryota</taxon>
        <taxon>Metazoa</taxon>
        <taxon>Ecdysozoa</taxon>
        <taxon>Arthropoda</taxon>
        <taxon>Crustacea</taxon>
        <taxon>Multicrustacea</taxon>
        <taxon>Hexanauplia</taxon>
        <taxon>Copepoda</taxon>
        <taxon>Siphonostomatoida</taxon>
        <taxon>Caligidae</taxon>
        <taxon>Lepeophtheirus</taxon>
    </lineage>
</organism>
<dbReference type="AlphaFoldDB" id="A7TZ63"/>
<dbReference type="EMBL" id="EF490875">
    <property type="protein sequence ID" value="ABU41059.1"/>
    <property type="molecule type" value="mRNA"/>
</dbReference>